<dbReference type="Pfam" id="PF04542">
    <property type="entry name" value="Sigma70_r2"/>
    <property type="match status" value="1"/>
</dbReference>
<protein>
    <submittedName>
        <fullName evidence="7">RNA polymerase sigma factor</fullName>
    </submittedName>
</protein>
<dbReference type="InterPro" id="IPR013325">
    <property type="entry name" value="RNA_pol_sigma_r2"/>
</dbReference>
<dbReference type="SUPFAM" id="SSF88659">
    <property type="entry name" value="Sigma3 and sigma4 domains of RNA polymerase sigma factors"/>
    <property type="match status" value="1"/>
</dbReference>
<dbReference type="SUPFAM" id="SSF88946">
    <property type="entry name" value="Sigma2 domain of RNA polymerase sigma factors"/>
    <property type="match status" value="1"/>
</dbReference>
<dbReference type="NCBIfam" id="TIGR02937">
    <property type="entry name" value="sigma70-ECF"/>
    <property type="match status" value="1"/>
</dbReference>
<dbReference type="InterPro" id="IPR013324">
    <property type="entry name" value="RNA_pol_sigma_r3/r4-like"/>
</dbReference>
<dbReference type="Proteomes" id="UP001596023">
    <property type="component" value="Unassembled WGS sequence"/>
</dbReference>
<dbReference type="Gene3D" id="1.10.1740.10">
    <property type="match status" value="1"/>
</dbReference>
<evidence type="ECO:0000259" key="6">
    <source>
        <dbReference type="Pfam" id="PF08281"/>
    </source>
</evidence>
<dbReference type="InterPro" id="IPR014284">
    <property type="entry name" value="RNA_pol_sigma-70_dom"/>
</dbReference>
<organism evidence="7 8">
    <name type="scientific">Dysgonomonas termitidis</name>
    <dbReference type="NCBI Taxonomy" id="1516126"/>
    <lineage>
        <taxon>Bacteria</taxon>
        <taxon>Pseudomonadati</taxon>
        <taxon>Bacteroidota</taxon>
        <taxon>Bacteroidia</taxon>
        <taxon>Bacteroidales</taxon>
        <taxon>Dysgonomonadaceae</taxon>
        <taxon>Dysgonomonas</taxon>
    </lineage>
</organism>
<keyword evidence="2" id="KW-0805">Transcription regulation</keyword>
<keyword evidence="8" id="KW-1185">Reference proteome</keyword>
<dbReference type="PANTHER" id="PTHR43133:SF46">
    <property type="entry name" value="RNA POLYMERASE SIGMA-70 FACTOR ECF SUBFAMILY"/>
    <property type="match status" value="1"/>
</dbReference>
<proteinExistence type="inferred from homology"/>
<dbReference type="InterPro" id="IPR007627">
    <property type="entry name" value="RNA_pol_sigma70_r2"/>
</dbReference>
<dbReference type="Pfam" id="PF08281">
    <property type="entry name" value="Sigma70_r4_2"/>
    <property type="match status" value="1"/>
</dbReference>
<evidence type="ECO:0000256" key="2">
    <source>
        <dbReference type="ARBA" id="ARBA00023015"/>
    </source>
</evidence>
<evidence type="ECO:0000256" key="3">
    <source>
        <dbReference type="ARBA" id="ARBA00023082"/>
    </source>
</evidence>
<dbReference type="EMBL" id="JBHSGN010000012">
    <property type="protein sequence ID" value="MFC4672531.1"/>
    <property type="molecule type" value="Genomic_DNA"/>
</dbReference>
<sequence length="208" mass="24244">MFDKKLLEAIAKKDVKAYNQFYNKYSDWLYDWALGRIGDEDIADDISQNFWILLWEEPEIVKLDENASAKRFLLHLFNLRMIDYLRAASTRLLSLKGQRSIAEISEISSYTHVYEDFELTEFNSIINSIIAGLPETLQEIFTLLYKEELSIKETAKRLNMNEKTVSYKSKKTIALIREKLELLQSDDAENLGKLESFTSLLILLSLLK</sequence>
<dbReference type="InterPro" id="IPR039425">
    <property type="entry name" value="RNA_pol_sigma-70-like"/>
</dbReference>
<accession>A0ABV9KS78</accession>
<comment type="caution">
    <text evidence="7">The sequence shown here is derived from an EMBL/GenBank/DDBJ whole genome shotgun (WGS) entry which is preliminary data.</text>
</comment>
<dbReference type="Gene3D" id="1.20.140.160">
    <property type="match status" value="1"/>
</dbReference>
<name>A0ABV9KS78_9BACT</name>
<gene>
    <name evidence="7" type="ORF">ACFO6W_02375</name>
</gene>
<evidence type="ECO:0000313" key="8">
    <source>
        <dbReference type="Proteomes" id="UP001596023"/>
    </source>
</evidence>
<keyword evidence="4" id="KW-0804">Transcription</keyword>
<dbReference type="InterPro" id="IPR013249">
    <property type="entry name" value="RNA_pol_sigma70_r4_t2"/>
</dbReference>
<feature type="domain" description="RNA polymerase sigma-70 region 2" evidence="5">
    <location>
        <begin position="21"/>
        <end position="89"/>
    </location>
</feature>
<evidence type="ECO:0000256" key="1">
    <source>
        <dbReference type="ARBA" id="ARBA00010641"/>
    </source>
</evidence>
<dbReference type="PANTHER" id="PTHR43133">
    <property type="entry name" value="RNA POLYMERASE ECF-TYPE SIGMA FACTO"/>
    <property type="match status" value="1"/>
</dbReference>
<keyword evidence="3" id="KW-0731">Sigma factor</keyword>
<evidence type="ECO:0000313" key="7">
    <source>
        <dbReference type="EMBL" id="MFC4672531.1"/>
    </source>
</evidence>
<dbReference type="RefSeq" id="WP_379993710.1">
    <property type="nucleotide sequence ID" value="NZ_JBHSGN010000012.1"/>
</dbReference>
<evidence type="ECO:0000256" key="4">
    <source>
        <dbReference type="ARBA" id="ARBA00023163"/>
    </source>
</evidence>
<reference evidence="8" key="1">
    <citation type="journal article" date="2019" name="Int. J. Syst. Evol. Microbiol.">
        <title>The Global Catalogue of Microorganisms (GCM) 10K type strain sequencing project: providing services to taxonomists for standard genome sequencing and annotation.</title>
        <authorList>
            <consortium name="The Broad Institute Genomics Platform"/>
            <consortium name="The Broad Institute Genome Sequencing Center for Infectious Disease"/>
            <person name="Wu L."/>
            <person name="Ma J."/>
        </authorList>
    </citation>
    <scope>NUCLEOTIDE SEQUENCE [LARGE SCALE GENOMIC DNA]</scope>
    <source>
        <strain evidence="8">CCUG 66188</strain>
    </source>
</reference>
<feature type="domain" description="RNA polymerase sigma factor 70 region 4 type 2" evidence="6">
    <location>
        <begin position="127"/>
        <end position="166"/>
    </location>
</feature>
<evidence type="ECO:0000259" key="5">
    <source>
        <dbReference type="Pfam" id="PF04542"/>
    </source>
</evidence>
<comment type="similarity">
    <text evidence="1">Belongs to the sigma-70 factor family. ECF subfamily.</text>
</comment>